<dbReference type="Proteomes" id="UP001589774">
    <property type="component" value="Unassembled WGS sequence"/>
</dbReference>
<evidence type="ECO:0000313" key="2">
    <source>
        <dbReference type="Proteomes" id="UP001589774"/>
    </source>
</evidence>
<protein>
    <submittedName>
        <fullName evidence="1">Uncharacterized protein</fullName>
    </submittedName>
</protein>
<sequence>MSSTKPIVLNYLVFDDDDGAPEQYRRNVTIGGHEMNLIFINPVEYFDPDKNAFEDERFLEAIKDAIKGVNINLIISDWNILASNAEYKGLVGWDIVEYVLKAKDKLKSRTFLIYSADIKKASRFILKKITSEITASPNDAIPSLEFVSKILELKIKFCKRDEHRFGEIVTLLRESNTISNIVLNSILSFDKNTIINTGNQDFDGKKISDIVKDSTPDNGGLKFIREFIELSIANYSEINGH</sequence>
<proteinExistence type="predicted"/>
<organism evidence="1 2">
    <name type="scientific">Olivibacter oleidegradans</name>
    <dbReference type="NCBI Taxonomy" id="760123"/>
    <lineage>
        <taxon>Bacteria</taxon>
        <taxon>Pseudomonadati</taxon>
        <taxon>Bacteroidota</taxon>
        <taxon>Sphingobacteriia</taxon>
        <taxon>Sphingobacteriales</taxon>
        <taxon>Sphingobacteriaceae</taxon>
        <taxon>Olivibacter</taxon>
    </lineage>
</organism>
<dbReference type="EMBL" id="JBHLWO010000001">
    <property type="protein sequence ID" value="MFC0316944.1"/>
    <property type="molecule type" value="Genomic_DNA"/>
</dbReference>
<gene>
    <name evidence="1" type="ORF">ACFFI0_01440</name>
</gene>
<evidence type="ECO:0000313" key="1">
    <source>
        <dbReference type="EMBL" id="MFC0316944.1"/>
    </source>
</evidence>
<keyword evidence="2" id="KW-1185">Reference proteome</keyword>
<accession>A0ABV6HDH2</accession>
<dbReference type="RefSeq" id="WP_377476529.1">
    <property type="nucleotide sequence ID" value="NZ_JBHLWO010000001.1"/>
</dbReference>
<comment type="caution">
    <text evidence="1">The sequence shown here is derived from an EMBL/GenBank/DDBJ whole genome shotgun (WGS) entry which is preliminary data.</text>
</comment>
<reference evidence="1 2" key="1">
    <citation type="submission" date="2024-09" db="EMBL/GenBank/DDBJ databases">
        <authorList>
            <person name="Sun Q."/>
            <person name="Mori K."/>
        </authorList>
    </citation>
    <scope>NUCLEOTIDE SEQUENCE [LARGE SCALE GENOMIC DNA]</scope>
    <source>
        <strain evidence="1 2">CCM 7765</strain>
    </source>
</reference>
<name>A0ABV6HDH2_9SPHI</name>